<dbReference type="Proteomes" id="UP000008204">
    <property type="component" value="Chromosome"/>
</dbReference>
<dbReference type="PANTHER" id="PTHR31906">
    <property type="entry name" value="PLASTID-LIPID-ASSOCIATED PROTEIN 4, CHLOROPLASTIC-RELATED"/>
    <property type="match status" value="1"/>
</dbReference>
<dbReference type="Pfam" id="PF04755">
    <property type="entry name" value="PAP_fibrillin"/>
    <property type="match status" value="1"/>
</dbReference>
<name>B7JUJ7_RIPO1</name>
<dbReference type="HOGENOM" id="CLU_069245_1_1_3"/>
<dbReference type="OrthoDB" id="573488at2"/>
<dbReference type="EMBL" id="CP001287">
    <property type="protein sequence ID" value="ACK65541.1"/>
    <property type="molecule type" value="Genomic_DNA"/>
</dbReference>
<proteinExistence type="predicted"/>
<dbReference type="RefSeq" id="WP_012594814.1">
    <property type="nucleotide sequence ID" value="NC_011726.1"/>
</dbReference>
<evidence type="ECO:0000259" key="1">
    <source>
        <dbReference type="Pfam" id="PF04755"/>
    </source>
</evidence>
<dbReference type="InterPro" id="IPR006843">
    <property type="entry name" value="PAP/fibrillin_dom"/>
</dbReference>
<dbReference type="InterPro" id="IPR039633">
    <property type="entry name" value="PAP"/>
</dbReference>
<keyword evidence="3" id="KW-1185">Reference proteome</keyword>
<protein>
    <submittedName>
        <fullName evidence="2">PAP fibrillin family protein</fullName>
    </submittedName>
</protein>
<dbReference type="AlphaFoldDB" id="B7JUJ7"/>
<sequence length="227" mass="25628">MTNNLAVKDELLSIIEELKTPSDLKRGSPITDVQLDQKIAQKIESLIEQVEAKNPKLYPLLYGINLLDGVWQLQYSTAREIRSLTSLKYGLTLGSVYQVIDLATKSFFNQAFVKHRLGLISGYVLVTATFEIAKDNYSPLPDKRLNIDFKKRYLAIETIGNLSTPQLNPFKIVPARNPKGRFPSFDITYLDDNLRIGRGGDGGLYVLSKINNQELIKAYSQFIEVID</sequence>
<gene>
    <name evidence="2" type="ordered locus">PCC8801_1485</name>
</gene>
<dbReference type="KEGG" id="cyp:PCC8801_1485"/>
<feature type="domain" description="Plastid lipid-associated protein/fibrillin conserved" evidence="1">
    <location>
        <begin position="37"/>
        <end position="208"/>
    </location>
</feature>
<reference evidence="3" key="1">
    <citation type="journal article" date="2011" name="MBio">
        <title>Novel metabolic attributes of the genus Cyanothece, comprising a group of unicellular nitrogen-fixing Cyanobacteria.</title>
        <authorList>
            <person name="Bandyopadhyay A."/>
            <person name="Elvitigala T."/>
            <person name="Welsh E."/>
            <person name="Stockel J."/>
            <person name="Liberton M."/>
            <person name="Min H."/>
            <person name="Sherman L.A."/>
            <person name="Pakrasi H.B."/>
        </authorList>
    </citation>
    <scope>NUCLEOTIDE SEQUENCE [LARGE SCALE GENOMIC DNA]</scope>
    <source>
        <strain evidence="3">PCC 8801</strain>
    </source>
</reference>
<dbReference type="STRING" id="41431.PCC8801_1485"/>
<evidence type="ECO:0000313" key="2">
    <source>
        <dbReference type="EMBL" id="ACK65541.1"/>
    </source>
</evidence>
<dbReference type="eggNOG" id="ENOG502ZB4T">
    <property type="taxonomic scope" value="Bacteria"/>
</dbReference>
<evidence type="ECO:0000313" key="3">
    <source>
        <dbReference type="Proteomes" id="UP000008204"/>
    </source>
</evidence>
<organism evidence="2 3">
    <name type="scientific">Rippkaea orientalis (strain PCC 8801 / RF-1)</name>
    <name type="common">Cyanothece sp. (strain PCC 8801)</name>
    <dbReference type="NCBI Taxonomy" id="41431"/>
    <lineage>
        <taxon>Bacteria</taxon>
        <taxon>Bacillati</taxon>
        <taxon>Cyanobacteriota</taxon>
        <taxon>Cyanophyceae</taxon>
        <taxon>Oscillatoriophycideae</taxon>
        <taxon>Chroococcales</taxon>
        <taxon>Aphanothecaceae</taxon>
        <taxon>Rippkaea</taxon>
        <taxon>Rippkaea orientalis</taxon>
    </lineage>
</organism>
<accession>B7JUJ7</accession>